<reference evidence="1 2" key="2">
    <citation type="submission" date="2018-03" db="EMBL/GenBank/DDBJ databases">
        <title>The ancient ancestry and fast evolution of plastids.</title>
        <authorList>
            <person name="Moore K.R."/>
            <person name="Magnabosco C."/>
            <person name="Momper L."/>
            <person name="Gold D.A."/>
            <person name="Bosak T."/>
            <person name="Fournier G.P."/>
        </authorList>
    </citation>
    <scope>NUCLEOTIDE SEQUENCE [LARGE SCALE GENOMIC DNA]</scope>
    <source>
        <strain evidence="1 2">ULC007</strain>
    </source>
</reference>
<comment type="caution">
    <text evidence="1">The sequence shown here is derived from an EMBL/GenBank/DDBJ whole genome shotgun (WGS) entry which is preliminary data.</text>
</comment>
<gene>
    <name evidence="1" type="ORF">C7B65_18740</name>
</gene>
<accession>A0A2T1DAH9</accession>
<evidence type="ECO:0000313" key="1">
    <source>
        <dbReference type="EMBL" id="PSB17466.1"/>
    </source>
</evidence>
<reference evidence="1 2" key="1">
    <citation type="submission" date="2018-02" db="EMBL/GenBank/DDBJ databases">
        <authorList>
            <person name="Cohen D.B."/>
            <person name="Kent A.D."/>
        </authorList>
    </citation>
    <scope>NUCLEOTIDE SEQUENCE [LARGE SCALE GENOMIC DNA]</scope>
    <source>
        <strain evidence="1 2">ULC007</strain>
    </source>
</reference>
<protein>
    <submittedName>
        <fullName evidence="1">Uncharacterized protein</fullName>
    </submittedName>
</protein>
<keyword evidence="2" id="KW-1185">Reference proteome</keyword>
<sequence>MTQPAVSAIDEFAKSSLPGVWAFLDKATIVADLRSRVNDPVQINQGGQPFCGPAAVLFELVRKQPLRYVRICQSLFETGYFQAASHWISASNELRQASRGDLHMSQVDWMVLATLRQSENLLFPVEPNAPEMIRNLAGMTKSWEMRGWIKEILGYRKSEYYHAYLMNDVSALNQAAAAIQSGGVAFALITAEGMLQTNPPPIPFPSHWVALLGNIAVTNNQVSFDVYTWSKKLHLDLDLSSFKKYFWAAVTGIP</sequence>
<evidence type="ECO:0000313" key="2">
    <source>
        <dbReference type="Proteomes" id="UP000238634"/>
    </source>
</evidence>
<dbReference type="STRING" id="1920490.GCA_001895925_01788"/>
<name>A0A2T1DAH9_9CYAN</name>
<dbReference type="AlphaFoldDB" id="A0A2T1DAH9"/>
<dbReference type="Proteomes" id="UP000238634">
    <property type="component" value="Unassembled WGS sequence"/>
</dbReference>
<dbReference type="EMBL" id="PVWG01000028">
    <property type="protein sequence ID" value="PSB17466.1"/>
    <property type="molecule type" value="Genomic_DNA"/>
</dbReference>
<dbReference type="OrthoDB" id="527753at2"/>
<proteinExistence type="predicted"/>
<organism evidence="1 2">
    <name type="scientific">Phormidesmis priestleyi ULC007</name>
    <dbReference type="NCBI Taxonomy" id="1920490"/>
    <lineage>
        <taxon>Bacteria</taxon>
        <taxon>Bacillati</taxon>
        <taxon>Cyanobacteriota</taxon>
        <taxon>Cyanophyceae</taxon>
        <taxon>Leptolyngbyales</taxon>
        <taxon>Leptolyngbyaceae</taxon>
        <taxon>Phormidesmis</taxon>
    </lineage>
</organism>